<dbReference type="Pfam" id="PF00583">
    <property type="entry name" value="Acetyltransf_1"/>
    <property type="match status" value="1"/>
</dbReference>
<dbReference type="PROSITE" id="PS51186">
    <property type="entry name" value="GNAT"/>
    <property type="match status" value="1"/>
</dbReference>
<sequence>VSTIDPKYMRIVTVKPAYLREILLLNQAAIPHVNEVDEEFFHQQLEASLYFRAILLEGSVRAFLLGMSETASYQSLNFLWFQERYAKFIYVDRIVVDRQFHRGGLGRALYTDFEGLAKERRCPMACEVNIRPPNPISTKFHESFGFCEVGQQEAEGGAKRVSLMVKDMSDTVL</sequence>
<dbReference type="InterPro" id="IPR016890">
    <property type="entry name" value="UCP028520"/>
</dbReference>
<proteinExistence type="predicted"/>
<gene>
    <name evidence="2" type="ORF">METZ01_LOCUS205204</name>
</gene>
<name>A0A382ENQ6_9ZZZZ</name>
<dbReference type="InterPro" id="IPR000182">
    <property type="entry name" value="GNAT_dom"/>
</dbReference>
<dbReference type="CDD" id="cd04301">
    <property type="entry name" value="NAT_SF"/>
    <property type="match status" value="1"/>
</dbReference>
<feature type="domain" description="N-acetyltransferase" evidence="1">
    <location>
        <begin position="9"/>
        <end position="169"/>
    </location>
</feature>
<evidence type="ECO:0000313" key="2">
    <source>
        <dbReference type="EMBL" id="SVB52350.1"/>
    </source>
</evidence>
<evidence type="ECO:0000259" key="1">
    <source>
        <dbReference type="PROSITE" id="PS51186"/>
    </source>
</evidence>
<organism evidence="2">
    <name type="scientific">marine metagenome</name>
    <dbReference type="NCBI Taxonomy" id="408172"/>
    <lineage>
        <taxon>unclassified sequences</taxon>
        <taxon>metagenomes</taxon>
        <taxon>ecological metagenomes</taxon>
    </lineage>
</organism>
<dbReference type="EMBL" id="UINC01045509">
    <property type="protein sequence ID" value="SVB52350.1"/>
    <property type="molecule type" value="Genomic_DNA"/>
</dbReference>
<dbReference type="PIRSF" id="PIRSF028520">
    <property type="entry name" value="UCP028520"/>
    <property type="match status" value="1"/>
</dbReference>
<feature type="non-terminal residue" evidence="2">
    <location>
        <position position="1"/>
    </location>
</feature>
<dbReference type="AlphaFoldDB" id="A0A382ENQ6"/>
<reference evidence="2" key="1">
    <citation type="submission" date="2018-05" db="EMBL/GenBank/DDBJ databases">
        <authorList>
            <person name="Lanie J.A."/>
            <person name="Ng W.-L."/>
            <person name="Kazmierczak K.M."/>
            <person name="Andrzejewski T.M."/>
            <person name="Davidsen T.M."/>
            <person name="Wayne K.J."/>
            <person name="Tettelin H."/>
            <person name="Glass J.I."/>
            <person name="Rusch D."/>
            <person name="Podicherti R."/>
            <person name="Tsui H.-C.T."/>
            <person name="Winkler M.E."/>
        </authorList>
    </citation>
    <scope>NUCLEOTIDE SEQUENCE</scope>
</reference>
<dbReference type="GO" id="GO:0016747">
    <property type="term" value="F:acyltransferase activity, transferring groups other than amino-acyl groups"/>
    <property type="evidence" value="ECO:0007669"/>
    <property type="project" value="InterPro"/>
</dbReference>
<accession>A0A382ENQ6</accession>
<dbReference type="InterPro" id="IPR016181">
    <property type="entry name" value="Acyl_CoA_acyltransferase"/>
</dbReference>
<protein>
    <recommendedName>
        <fullName evidence="1">N-acetyltransferase domain-containing protein</fullName>
    </recommendedName>
</protein>
<dbReference type="SUPFAM" id="SSF55729">
    <property type="entry name" value="Acyl-CoA N-acyltransferases (Nat)"/>
    <property type="match status" value="1"/>
</dbReference>
<dbReference type="Gene3D" id="3.40.630.30">
    <property type="match status" value="1"/>
</dbReference>